<dbReference type="EMBL" id="FZOF01000002">
    <property type="protein sequence ID" value="SNR98045.1"/>
    <property type="molecule type" value="Genomic_DNA"/>
</dbReference>
<keyword evidence="3" id="KW-1185">Reference proteome</keyword>
<reference evidence="2 3" key="1">
    <citation type="submission" date="2017-06" db="EMBL/GenBank/DDBJ databases">
        <authorList>
            <person name="Kim H.J."/>
            <person name="Triplett B.A."/>
        </authorList>
    </citation>
    <scope>NUCLEOTIDE SEQUENCE [LARGE SCALE GENOMIC DNA]</scope>
    <source>
        <strain evidence="2 3">CGMCC 4.1858</strain>
    </source>
</reference>
<evidence type="ECO:0000259" key="1">
    <source>
        <dbReference type="Pfam" id="PF05685"/>
    </source>
</evidence>
<organism evidence="2 3">
    <name type="scientific">Actinacidiphila glaucinigra</name>
    <dbReference type="NCBI Taxonomy" id="235986"/>
    <lineage>
        <taxon>Bacteria</taxon>
        <taxon>Bacillati</taxon>
        <taxon>Actinomycetota</taxon>
        <taxon>Actinomycetes</taxon>
        <taxon>Kitasatosporales</taxon>
        <taxon>Streptomycetaceae</taxon>
        <taxon>Actinacidiphila</taxon>
    </lineage>
</organism>
<dbReference type="GO" id="GO:0004519">
    <property type="term" value="F:endonuclease activity"/>
    <property type="evidence" value="ECO:0007669"/>
    <property type="project" value="UniProtKB-KW"/>
</dbReference>
<dbReference type="CDD" id="cd06260">
    <property type="entry name" value="DUF820-like"/>
    <property type="match status" value="1"/>
</dbReference>
<protein>
    <submittedName>
        <fullName evidence="2">Putative restriction endonuclease</fullName>
    </submittedName>
</protein>
<keyword evidence="2" id="KW-0255">Endonuclease</keyword>
<dbReference type="Gene3D" id="3.90.1570.10">
    <property type="entry name" value="tt1808, chain A"/>
    <property type="match status" value="1"/>
</dbReference>
<sequence>MDAKTYARMRAIAEELMEREDTWAVEIGEGVITMIMSPVNRHELTALRLRRQIERQMADDPEWAGHVAHSGPEIEAPAIGRMRRPDLVVVAEQALDTPGFLDTADVALVAEVVSTSNPENDYREKTRDYPAMGIPLYLIIDPRDKTLAVLSDPGPSPGDDGPRYRARHDYAFGDAVAVGPWVVDSGEFPAYDGS</sequence>
<gene>
    <name evidence="2" type="ORF">SAMN05216252_102113</name>
</gene>
<dbReference type="RefSeq" id="WP_322975664.1">
    <property type="nucleotide sequence ID" value="NZ_FZOF01000002.1"/>
</dbReference>
<dbReference type="InterPro" id="IPR008538">
    <property type="entry name" value="Uma2"/>
</dbReference>
<evidence type="ECO:0000313" key="2">
    <source>
        <dbReference type="EMBL" id="SNR98045.1"/>
    </source>
</evidence>
<feature type="domain" description="Putative restriction endonuclease" evidence="1">
    <location>
        <begin position="17"/>
        <end position="153"/>
    </location>
</feature>
<dbReference type="PANTHER" id="PTHR35400">
    <property type="entry name" value="SLR1083 PROTEIN"/>
    <property type="match status" value="1"/>
</dbReference>
<dbReference type="InterPro" id="IPR012296">
    <property type="entry name" value="Nuclease_put_TT1808"/>
</dbReference>
<dbReference type="Pfam" id="PF05685">
    <property type="entry name" value="Uma2"/>
    <property type="match status" value="1"/>
</dbReference>
<name>A0A239AQU2_9ACTN</name>
<accession>A0A239AQU2</accession>
<dbReference type="InterPro" id="IPR011335">
    <property type="entry name" value="Restrct_endonuc-II-like"/>
</dbReference>
<proteinExistence type="predicted"/>
<dbReference type="Proteomes" id="UP000198280">
    <property type="component" value="Unassembled WGS sequence"/>
</dbReference>
<dbReference type="AlphaFoldDB" id="A0A239AQU2"/>
<keyword evidence="2" id="KW-0540">Nuclease</keyword>
<evidence type="ECO:0000313" key="3">
    <source>
        <dbReference type="Proteomes" id="UP000198280"/>
    </source>
</evidence>
<keyword evidence="2" id="KW-0378">Hydrolase</keyword>
<dbReference type="PANTHER" id="PTHR35400:SF3">
    <property type="entry name" value="SLL1072 PROTEIN"/>
    <property type="match status" value="1"/>
</dbReference>
<dbReference type="SUPFAM" id="SSF52980">
    <property type="entry name" value="Restriction endonuclease-like"/>
    <property type="match status" value="1"/>
</dbReference>